<evidence type="ECO:0008006" key="3">
    <source>
        <dbReference type="Google" id="ProtNLM"/>
    </source>
</evidence>
<accession>A0A2N1PL99</accession>
<name>A0A2N1PL99_9BACT</name>
<dbReference type="Proteomes" id="UP000233256">
    <property type="component" value="Unassembled WGS sequence"/>
</dbReference>
<dbReference type="AlphaFoldDB" id="A0A2N1PL99"/>
<evidence type="ECO:0000313" key="2">
    <source>
        <dbReference type="Proteomes" id="UP000233256"/>
    </source>
</evidence>
<reference evidence="1 2" key="1">
    <citation type="journal article" date="2017" name="ISME J.">
        <title>Potential for microbial H2 and metal transformations associated with novel bacteria and archaea in deep terrestrial subsurface sediments.</title>
        <authorList>
            <person name="Hernsdorf A.W."/>
            <person name="Amano Y."/>
            <person name="Miyakawa K."/>
            <person name="Ise K."/>
            <person name="Suzuki Y."/>
            <person name="Anantharaman K."/>
            <person name="Probst A."/>
            <person name="Burstein D."/>
            <person name="Thomas B.C."/>
            <person name="Banfield J.F."/>
        </authorList>
    </citation>
    <scope>NUCLEOTIDE SEQUENCE [LARGE SCALE GENOMIC DNA]</scope>
    <source>
        <strain evidence="1">HGW-Wallbacteria-1</strain>
    </source>
</reference>
<organism evidence="1 2">
    <name type="scientific">Candidatus Wallbacteria bacterium HGW-Wallbacteria-1</name>
    <dbReference type="NCBI Taxonomy" id="2013854"/>
    <lineage>
        <taxon>Bacteria</taxon>
        <taxon>Candidatus Walliibacteriota</taxon>
    </lineage>
</organism>
<comment type="caution">
    <text evidence="1">The sequence shown here is derived from an EMBL/GenBank/DDBJ whole genome shotgun (WGS) entry which is preliminary data.</text>
</comment>
<proteinExistence type="predicted"/>
<evidence type="ECO:0000313" key="1">
    <source>
        <dbReference type="EMBL" id="PKK89062.1"/>
    </source>
</evidence>
<dbReference type="EMBL" id="PGXC01000026">
    <property type="protein sequence ID" value="PKK89062.1"/>
    <property type="molecule type" value="Genomic_DNA"/>
</dbReference>
<protein>
    <recommendedName>
        <fullName evidence="3">Porin</fullName>
    </recommendedName>
</protein>
<sequence length="399" mass="45015">MKSLSFLTAFINVFTAFFILESAFLSLPCLGYDKSPFKGSLDLNASWQVMGPSIQKIIPDAGSGKPGRDSLSSTLLLEWESGEKAVLGNWNFDTYMAVRTDMLDSAPVSDDDFRINPYRYWFRLSREGAEIRAGLQKMTFGHCLIFRPLALFDNLNFTDFTRKTDGRRAFRVRLYPVSGTEIQLWMIHNRQDRGNPHPGFRLNRVFPKGEFGLTYHRWNGPEDPLLDQFPEEILAFDFFLDVKIGLWGEYALHRNTPYGDYNLSCIGIDYTFANIGYGLHTGFEYLMGSWGSGLNPTERVLSVFWDIPLTDELTHSGLAFRDQATGTIGTDLRIRRNVTDTFSLEYGLSWTRTSSDAASLITGSLSSPIPFPFAGPGQVAIIIPDDNIMTLTIRGVMSF</sequence>
<gene>
    <name evidence="1" type="ORF">CVV64_16065</name>
</gene>